<accession>A0ABP0MBN5</accession>
<dbReference type="EMBL" id="CAXAMN010016681">
    <property type="protein sequence ID" value="CAK9048898.1"/>
    <property type="molecule type" value="Genomic_DNA"/>
</dbReference>
<keyword evidence="3" id="KW-1185">Reference proteome</keyword>
<proteinExistence type="predicted"/>
<evidence type="ECO:0000313" key="2">
    <source>
        <dbReference type="EMBL" id="CAK9048898.1"/>
    </source>
</evidence>
<feature type="chain" id="PRO_5046457332" evidence="1">
    <location>
        <begin position="18"/>
        <end position="128"/>
    </location>
</feature>
<evidence type="ECO:0000256" key="1">
    <source>
        <dbReference type="SAM" id="SignalP"/>
    </source>
</evidence>
<feature type="signal peptide" evidence="1">
    <location>
        <begin position="1"/>
        <end position="17"/>
    </location>
</feature>
<keyword evidence="1" id="KW-0732">Signal</keyword>
<comment type="caution">
    <text evidence="2">The sequence shown here is derived from an EMBL/GenBank/DDBJ whole genome shotgun (WGS) entry which is preliminary data.</text>
</comment>
<organism evidence="2 3">
    <name type="scientific">Durusdinium trenchii</name>
    <dbReference type="NCBI Taxonomy" id="1381693"/>
    <lineage>
        <taxon>Eukaryota</taxon>
        <taxon>Sar</taxon>
        <taxon>Alveolata</taxon>
        <taxon>Dinophyceae</taxon>
        <taxon>Suessiales</taxon>
        <taxon>Symbiodiniaceae</taxon>
        <taxon>Durusdinium</taxon>
    </lineage>
</organism>
<reference evidence="2 3" key="1">
    <citation type="submission" date="2024-02" db="EMBL/GenBank/DDBJ databases">
        <authorList>
            <person name="Chen Y."/>
            <person name="Shah S."/>
            <person name="Dougan E. K."/>
            <person name="Thang M."/>
            <person name="Chan C."/>
        </authorList>
    </citation>
    <scope>NUCLEOTIDE SEQUENCE [LARGE SCALE GENOMIC DNA]</scope>
</reference>
<protein>
    <submittedName>
        <fullName evidence="2">Uncharacterized protein</fullName>
    </submittedName>
</protein>
<sequence length="128" mass="13419">MKVLSSTLAVLLCLAAGQDHHLRGNAAASAEAEPVPVTEPVAEEGAPVELASLGVESNSEAAGATCEKWVTCKDGFFGNIKCGGSRYCKVWGPAPGPHGASCKKWVTCKDGFFGNIRCSGSRYCEAWR</sequence>
<name>A0ABP0MBN5_9DINO</name>
<gene>
    <name evidence="2" type="ORF">CCMP2556_LOCUS25125</name>
</gene>
<evidence type="ECO:0000313" key="3">
    <source>
        <dbReference type="Proteomes" id="UP001642484"/>
    </source>
</evidence>
<dbReference type="Proteomes" id="UP001642484">
    <property type="component" value="Unassembled WGS sequence"/>
</dbReference>